<gene>
    <name evidence="2" type="ORF">AKJ39_03725</name>
</gene>
<keyword evidence="3" id="KW-1185">Reference proteome</keyword>
<evidence type="ECO:0000259" key="1">
    <source>
        <dbReference type="Pfam" id="PF03235"/>
    </source>
</evidence>
<reference evidence="2 3" key="1">
    <citation type="journal article" date="2016" name="Sci. Rep.">
        <title>Metabolic traits of an uncultured archaeal lineage -MSBL1- from brine pools of the Red Sea.</title>
        <authorList>
            <person name="Mwirichia R."/>
            <person name="Alam I."/>
            <person name="Rashid M."/>
            <person name="Vinu M."/>
            <person name="Ba-Alawi W."/>
            <person name="Anthony Kamau A."/>
            <person name="Kamanda Ngugi D."/>
            <person name="Goker M."/>
            <person name="Klenk H.P."/>
            <person name="Bajic V."/>
            <person name="Stingl U."/>
        </authorList>
    </citation>
    <scope>NUCLEOTIDE SEQUENCE [LARGE SCALE GENOMIC DNA]</scope>
    <source>
        <strain evidence="2">SCGC-AAA259J03</strain>
    </source>
</reference>
<dbReference type="InterPro" id="IPR004919">
    <property type="entry name" value="GmrSD_N"/>
</dbReference>
<dbReference type="Proteomes" id="UP000070257">
    <property type="component" value="Unassembled WGS sequence"/>
</dbReference>
<organism evidence="2 3">
    <name type="scientific">candidate division MSBL1 archaeon SCGC-AAA259J03</name>
    <dbReference type="NCBI Taxonomy" id="1698269"/>
    <lineage>
        <taxon>Archaea</taxon>
        <taxon>Methanobacteriati</taxon>
        <taxon>Methanobacteriota</taxon>
        <taxon>candidate division MSBL1</taxon>
    </lineage>
</organism>
<evidence type="ECO:0000313" key="3">
    <source>
        <dbReference type="Proteomes" id="UP000070257"/>
    </source>
</evidence>
<dbReference type="Pfam" id="PF03235">
    <property type="entry name" value="GmrSD_N"/>
    <property type="match status" value="1"/>
</dbReference>
<accession>A0A656YVC4</accession>
<protein>
    <recommendedName>
        <fullName evidence="1">GmrSD restriction endonucleases N-terminal domain-containing protein</fullName>
    </recommendedName>
</protein>
<proteinExistence type="predicted"/>
<dbReference type="AlphaFoldDB" id="A0A656YVC4"/>
<comment type="caution">
    <text evidence="2">The sequence shown here is derived from an EMBL/GenBank/DDBJ whole genome shotgun (WGS) entry which is preliminary data.</text>
</comment>
<evidence type="ECO:0000313" key="2">
    <source>
        <dbReference type="EMBL" id="KXA97076.1"/>
    </source>
</evidence>
<feature type="domain" description="GmrSD restriction endonucleases N-terminal" evidence="1">
    <location>
        <begin position="17"/>
        <end position="116"/>
    </location>
</feature>
<dbReference type="EMBL" id="LHXT01000067">
    <property type="protein sequence ID" value="KXA97076.1"/>
    <property type="molecule type" value="Genomic_DNA"/>
</dbReference>
<name>A0A656YVC4_9EURY</name>
<sequence length="129" mass="15400">MIFRVTEDEVEVGRRVENPKLKVIDGQQRLVSIVILLNEVISYLENEGDCELKEAKKRFLKHGDNYKIALLEEEDKKFFKRFILSPNTERESREPSGFDNPTQENLWNAKNTFEEWIKDKRERRSNRSL</sequence>